<evidence type="ECO:0000313" key="3">
    <source>
        <dbReference type="Proteomes" id="UP000179037"/>
    </source>
</evidence>
<evidence type="ECO:0000256" key="1">
    <source>
        <dbReference type="SAM" id="Phobius"/>
    </source>
</evidence>
<name>A0A1F6U0P0_9PROT</name>
<organism evidence="2 3">
    <name type="scientific">Candidatus Muproteobacteria bacterium RIFCSPLOWO2_01_FULL_60_18</name>
    <dbReference type="NCBI Taxonomy" id="1817768"/>
    <lineage>
        <taxon>Bacteria</taxon>
        <taxon>Pseudomonadati</taxon>
        <taxon>Pseudomonadota</taxon>
        <taxon>Candidatus Muproteobacteria</taxon>
    </lineage>
</organism>
<comment type="caution">
    <text evidence="2">The sequence shown here is derived from an EMBL/GenBank/DDBJ whole genome shotgun (WGS) entry which is preliminary data.</text>
</comment>
<evidence type="ECO:0000313" key="2">
    <source>
        <dbReference type="EMBL" id="OGI50892.1"/>
    </source>
</evidence>
<keyword evidence="1" id="KW-0812">Transmembrane</keyword>
<accession>A0A1F6U0P0</accession>
<protein>
    <submittedName>
        <fullName evidence="2">Uncharacterized protein</fullName>
    </submittedName>
</protein>
<keyword evidence="1" id="KW-1133">Transmembrane helix</keyword>
<feature type="transmembrane region" description="Helical" evidence="1">
    <location>
        <begin position="260"/>
        <end position="277"/>
    </location>
</feature>
<dbReference type="EMBL" id="MFTC01000057">
    <property type="protein sequence ID" value="OGI50892.1"/>
    <property type="molecule type" value="Genomic_DNA"/>
</dbReference>
<dbReference type="AlphaFoldDB" id="A0A1F6U0P0"/>
<proteinExistence type="predicted"/>
<reference evidence="2 3" key="1">
    <citation type="journal article" date="2016" name="Nat. Commun.">
        <title>Thousands of microbial genomes shed light on interconnected biogeochemical processes in an aquifer system.</title>
        <authorList>
            <person name="Anantharaman K."/>
            <person name="Brown C.T."/>
            <person name="Hug L.A."/>
            <person name="Sharon I."/>
            <person name="Castelle C.J."/>
            <person name="Probst A.J."/>
            <person name="Thomas B.C."/>
            <person name="Singh A."/>
            <person name="Wilkins M.J."/>
            <person name="Karaoz U."/>
            <person name="Brodie E.L."/>
            <person name="Williams K.H."/>
            <person name="Hubbard S.S."/>
            <person name="Banfield J.F."/>
        </authorList>
    </citation>
    <scope>NUCLEOTIDE SEQUENCE [LARGE SCALE GENOMIC DNA]</scope>
</reference>
<keyword evidence="1" id="KW-0472">Membrane</keyword>
<gene>
    <name evidence="2" type="ORF">A3A87_03310</name>
</gene>
<sequence>MAPGAGVREWTLGVTPSLEEAVMFITLNHLRAGKLRCRWVHLLFFTTALMLAPLHADAVVIPAYFGWNYVAESTAPAPPPVLELVSITYDGGAGAGLILGMPVFPGAFMGMPDAVNPGPFLGPPTFTTIAGGDGETTRTIGGALPIDWIVAGVPTAWAPAGLPYPSIGITGLATSAGGFPFKTYTGFPVLPSGSSHYIVGLIPPGASTELLSLFLADQGDIYGPFAGVAGNPTLPATDPVSGTIITVTFAAADAAVPVPAALWLFLSGGIGLSTLLFRSRGRPPLVK</sequence>
<dbReference type="Proteomes" id="UP000179037">
    <property type="component" value="Unassembled WGS sequence"/>
</dbReference>